<dbReference type="PROSITE" id="PS50931">
    <property type="entry name" value="HTH_LYSR"/>
    <property type="match status" value="1"/>
</dbReference>
<dbReference type="AlphaFoldDB" id="A0A540VX08"/>
<dbReference type="Pfam" id="PF03466">
    <property type="entry name" value="LysR_substrate"/>
    <property type="match status" value="1"/>
</dbReference>
<dbReference type="GO" id="GO:0003677">
    <property type="term" value="F:DNA binding"/>
    <property type="evidence" value="ECO:0007669"/>
    <property type="project" value="UniProtKB-KW"/>
</dbReference>
<dbReference type="STRING" id="1260251.SPISAL_05335"/>
<dbReference type="Proteomes" id="UP000315400">
    <property type="component" value="Unassembled WGS sequence"/>
</dbReference>
<dbReference type="InterPro" id="IPR000847">
    <property type="entry name" value="LysR_HTH_N"/>
</dbReference>
<dbReference type="Gene3D" id="3.40.190.10">
    <property type="entry name" value="Periplasmic binding protein-like II"/>
    <property type="match status" value="2"/>
</dbReference>
<protein>
    <submittedName>
        <fullName evidence="6">LysR family transcriptional regulator</fullName>
    </submittedName>
</protein>
<dbReference type="InterPro" id="IPR005119">
    <property type="entry name" value="LysR_subst-bd"/>
</dbReference>
<dbReference type="EMBL" id="VIFK01000007">
    <property type="protein sequence ID" value="TQF00644.1"/>
    <property type="molecule type" value="Genomic_DNA"/>
</dbReference>
<evidence type="ECO:0000256" key="2">
    <source>
        <dbReference type="ARBA" id="ARBA00023015"/>
    </source>
</evidence>
<keyword evidence="3" id="KW-0238">DNA-binding</keyword>
<gene>
    <name evidence="6" type="ORF">FKY71_02190</name>
</gene>
<dbReference type="InterPro" id="IPR036390">
    <property type="entry name" value="WH_DNA-bd_sf"/>
</dbReference>
<evidence type="ECO:0000256" key="1">
    <source>
        <dbReference type="ARBA" id="ARBA00009437"/>
    </source>
</evidence>
<evidence type="ECO:0000313" key="6">
    <source>
        <dbReference type="EMBL" id="TQF00644.1"/>
    </source>
</evidence>
<evidence type="ECO:0000313" key="7">
    <source>
        <dbReference type="Proteomes" id="UP000315400"/>
    </source>
</evidence>
<dbReference type="GO" id="GO:0032993">
    <property type="term" value="C:protein-DNA complex"/>
    <property type="evidence" value="ECO:0007669"/>
    <property type="project" value="TreeGrafter"/>
</dbReference>
<dbReference type="GO" id="GO:0003700">
    <property type="term" value="F:DNA-binding transcription factor activity"/>
    <property type="evidence" value="ECO:0007669"/>
    <property type="project" value="InterPro"/>
</dbReference>
<keyword evidence="2" id="KW-0805">Transcription regulation</keyword>
<comment type="similarity">
    <text evidence="1">Belongs to the LysR transcriptional regulatory family.</text>
</comment>
<dbReference type="PANTHER" id="PTHR30346:SF28">
    <property type="entry name" value="HTH-TYPE TRANSCRIPTIONAL REGULATOR CYNR"/>
    <property type="match status" value="1"/>
</dbReference>
<dbReference type="CDD" id="cd05466">
    <property type="entry name" value="PBP2_LTTR_substrate"/>
    <property type="match status" value="1"/>
</dbReference>
<organism evidence="6 7">
    <name type="scientific">Spiribacter salinus</name>
    <dbReference type="NCBI Taxonomy" id="1335746"/>
    <lineage>
        <taxon>Bacteria</taxon>
        <taxon>Pseudomonadati</taxon>
        <taxon>Pseudomonadota</taxon>
        <taxon>Gammaproteobacteria</taxon>
        <taxon>Chromatiales</taxon>
        <taxon>Ectothiorhodospiraceae</taxon>
        <taxon>Spiribacter</taxon>
    </lineage>
</organism>
<dbReference type="Gene3D" id="1.10.10.10">
    <property type="entry name" value="Winged helix-like DNA-binding domain superfamily/Winged helix DNA-binding domain"/>
    <property type="match status" value="1"/>
</dbReference>
<dbReference type="FunFam" id="1.10.10.10:FF:000001">
    <property type="entry name" value="LysR family transcriptional regulator"/>
    <property type="match status" value="1"/>
</dbReference>
<evidence type="ECO:0000259" key="5">
    <source>
        <dbReference type="PROSITE" id="PS50931"/>
    </source>
</evidence>
<comment type="caution">
    <text evidence="6">The sequence shown here is derived from an EMBL/GenBank/DDBJ whole genome shotgun (WGS) entry which is preliminary data.</text>
</comment>
<dbReference type="PANTHER" id="PTHR30346">
    <property type="entry name" value="TRANSCRIPTIONAL DUAL REGULATOR HCAR-RELATED"/>
    <property type="match status" value="1"/>
</dbReference>
<reference evidence="6 7" key="1">
    <citation type="submission" date="2019-06" db="EMBL/GenBank/DDBJ databases">
        <title>Metagenome assembled Genome of Spiribacter salinus SL48-SHIP from the microbial mat of Salt Lake 48 (Novosibirsk region, Russia).</title>
        <authorList>
            <person name="Shipova A."/>
            <person name="Rozanov A.S."/>
            <person name="Bryanskaya A.V."/>
            <person name="Peltek S.E."/>
        </authorList>
    </citation>
    <scope>NUCLEOTIDE SEQUENCE [LARGE SCALE GENOMIC DNA]</scope>
    <source>
        <strain evidence="6">SL48-SHIP-2</strain>
    </source>
</reference>
<dbReference type="SUPFAM" id="SSF53850">
    <property type="entry name" value="Periplasmic binding protein-like II"/>
    <property type="match status" value="1"/>
</dbReference>
<evidence type="ECO:0000256" key="3">
    <source>
        <dbReference type="ARBA" id="ARBA00023125"/>
    </source>
</evidence>
<feature type="domain" description="HTH lysR-type" evidence="5">
    <location>
        <begin position="10"/>
        <end position="67"/>
    </location>
</feature>
<dbReference type="InterPro" id="IPR036388">
    <property type="entry name" value="WH-like_DNA-bd_sf"/>
</dbReference>
<accession>A0A540VX08</accession>
<dbReference type="Pfam" id="PF00126">
    <property type="entry name" value="HTH_1"/>
    <property type="match status" value="1"/>
</dbReference>
<keyword evidence="4" id="KW-0804">Transcription</keyword>
<name>A0A540VX08_9GAMM</name>
<proteinExistence type="inferred from homology"/>
<evidence type="ECO:0000256" key="4">
    <source>
        <dbReference type="ARBA" id="ARBA00023163"/>
    </source>
</evidence>
<dbReference type="PRINTS" id="PR00039">
    <property type="entry name" value="HTHLYSR"/>
</dbReference>
<dbReference type="SUPFAM" id="SSF46785">
    <property type="entry name" value="Winged helix' DNA-binding domain"/>
    <property type="match status" value="1"/>
</dbReference>
<sequence length="329" mass="35341">MSQGSRGGLNDLRALEVFATVAEAGSMTAGAKRLGLSQSGVSQSVRHLEDALGVELIDRAVRPMGLTRAGHDLHQRARRLLAEAGNTAQAVRRAAHVGESQLRIGLVDSLAVSVGPDLARQLRADGGGCLLHSGQSLSHVEALRRRELDLVIGSDTMLVEHAGLTVYPLLAEPLVLALPADYRPLDAGLEQVASDLELVAYSEHAALARQVSLHLSRLRLKPRCSLAFDSTDVVFRMVGEGLGFAITTPLCLLQGRDQLARVRIIPLPGPTVRRHLSIGYHAGEFDALAGEIARVSVNALRRETWPAIRRINPALLQDGWLADQAPQTP</sequence>